<feature type="compositionally biased region" description="Low complexity" evidence="9">
    <location>
        <begin position="340"/>
        <end position="355"/>
    </location>
</feature>
<evidence type="ECO:0000256" key="8">
    <source>
        <dbReference type="PROSITE-ProRule" id="PRU00175"/>
    </source>
</evidence>
<keyword evidence="3" id="KW-0808">Transferase</keyword>
<dbReference type="FunFam" id="3.30.40.10:FF:000504">
    <property type="entry name" value="E3 ubiquitin-protein ligase arkadia"/>
    <property type="match status" value="1"/>
</dbReference>
<feature type="region of interest" description="Disordered" evidence="9">
    <location>
        <begin position="210"/>
        <end position="356"/>
    </location>
</feature>
<feature type="compositionally biased region" description="Polar residues" evidence="9">
    <location>
        <begin position="306"/>
        <end position="332"/>
    </location>
</feature>
<evidence type="ECO:0000256" key="4">
    <source>
        <dbReference type="ARBA" id="ARBA00022723"/>
    </source>
</evidence>
<dbReference type="PANTHER" id="PTHR22937">
    <property type="entry name" value="E3 UBIQUITIN-PROTEIN LIGASE RNF165"/>
    <property type="match status" value="1"/>
</dbReference>
<keyword evidence="7" id="KW-0862">Zinc</keyword>
<dbReference type="Pfam" id="PF13639">
    <property type="entry name" value="zf-RING_2"/>
    <property type="match status" value="1"/>
</dbReference>
<dbReference type="GO" id="GO:0061630">
    <property type="term" value="F:ubiquitin protein ligase activity"/>
    <property type="evidence" value="ECO:0007669"/>
    <property type="project" value="UniProtKB-EC"/>
</dbReference>
<feature type="compositionally biased region" description="Low complexity" evidence="9">
    <location>
        <begin position="181"/>
        <end position="191"/>
    </location>
</feature>
<evidence type="ECO:0000256" key="1">
    <source>
        <dbReference type="ARBA" id="ARBA00000900"/>
    </source>
</evidence>
<evidence type="ECO:0000313" key="12">
    <source>
        <dbReference type="Proteomes" id="UP001454036"/>
    </source>
</evidence>
<dbReference type="EMBL" id="BAABME010006354">
    <property type="protein sequence ID" value="GAA0168112.1"/>
    <property type="molecule type" value="Genomic_DNA"/>
</dbReference>
<dbReference type="Proteomes" id="UP001454036">
    <property type="component" value="Unassembled WGS sequence"/>
</dbReference>
<feature type="compositionally biased region" description="Basic and acidic residues" evidence="9">
    <location>
        <begin position="292"/>
        <end position="304"/>
    </location>
</feature>
<dbReference type="SUPFAM" id="SSF57850">
    <property type="entry name" value="RING/U-box"/>
    <property type="match status" value="1"/>
</dbReference>
<feature type="domain" description="RING-type" evidence="10">
    <location>
        <begin position="489"/>
        <end position="530"/>
    </location>
</feature>
<proteinExistence type="predicted"/>
<comment type="caution">
    <text evidence="11">The sequence shown here is derived from an EMBL/GenBank/DDBJ whole genome shotgun (WGS) entry which is preliminary data.</text>
</comment>
<dbReference type="PANTHER" id="PTHR22937:SF136">
    <property type="entry name" value="RING-TYPE E3 UBIQUITIN TRANSFERASE"/>
    <property type="match status" value="1"/>
</dbReference>
<feature type="compositionally biased region" description="Low complexity" evidence="9">
    <location>
        <begin position="152"/>
        <end position="161"/>
    </location>
</feature>
<feature type="compositionally biased region" description="Polar residues" evidence="9">
    <location>
        <begin position="273"/>
        <end position="291"/>
    </location>
</feature>
<dbReference type="PROSITE" id="PS50089">
    <property type="entry name" value="ZF_RING_2"/>
    <property type="match status" value="1"/>
</dbReference>
<dbReference type="SMART" id="SM00184">
    <property type="entry name" value="RING"/>
    <property type="match status" value="1"/>
</dbReference>
<dbReference type="InterPro" id="IPR013083">
    <property type="entry name" value="Znf_RING/FYVE/PHD"/>
</dbReference>
<feature type="region of interest" description="Disordered" evidence="9">
    <location>
        <begin position="147"/>
        <end position="191"/>
    </location>
</feature>
<evidence type="ECO:0000256" key="9">
    <source>
        <dbReference type="SAM" id="MobiDB-lite"/>
    </source>
</evidence>
<accession>A0AAV3QVG7</accession>
<evidence type="ECO:0000256" key="7">
    <source>
        <dbReference type="ARBA" id="ARBA00022833"/>
    </source>
</evidence>
<dbReference type="Gene3D" id="3.30.40.10">
    <property type="entry name" value="Zinc/RING finger domain, C3HC4 (zinc finger)"/>
    <property type="match status" value="1"/>
</dbReference>
<sequence length="540" mass="59124">MGLNDLDCRTSYMDNKRVIGRIVIPRKGPGIRDKCAKEDENAQFCNRIGCNGRLNHAKGIRIRCSEKTKPLTPPSGSSNRKEIAKIPSTAGADIGNSKRSPTQRRLNSHLKPEKGGLNGATEQIGVSNSATRVHRVIGTGNNEIGCGKTKLSGVGSSSVSSYDRPWRKSPAISGNGKQNTSSLPSVSSSSKISRSVGCYPLINVKCSRISDAIPGSPTESKVVKRGEIRQRDLDGENSSSGRGKKLTGHSTYEGTLPQPKSRISIADVRSSRRWNSGTSISPGSLTNGRSRQINDRVTHSDRGKRSNLSQGNSTLTIPGSRRCQTPNNSEVNASYRRRPAGSSSHASSASTSVGSDVLGSIQSTSTEVGNTRFRNRDAFWQYNIDDIAEVLMELERIEQNDEMTYERLLSLETNLFLSSLNVFDQHRDMRMDIDNMSYEELLALEERMGTVSTALSEEAITKCLQRSTYRPHSSDEAHFGSGRQNDIKCSICQEEYDAGDEIGNLGCEHSYHIQCIEHWLRVKNWCPICKGSVAGTDSSS</sequence>
<evidence type="ECO:0000256" key="3">
    <source>
        <dbReference type="ARBA" id="ARBA00022679"/>
    </source>
</evidence>
<keyword evidence="6" id="KW-0833">Ubl conjugation pathway</keyword>
<name>A0AAV3QVG7_LITER</name>
<dbReference type="InterPro" id="IPR045191">
    <property type="entry name" value="MBR1/2-like"/>
</dbReference>
<keyword evidence="4" id="KW-0479">Metal-binding</keyword>
<dbReference type="EC" id="2.3.2.27" evidence="2"/>
<protein>
    <recommendedName>
        <fullName evidence="2">RING-type E3 ubiquitin transferase</fullName>
        <ecNumber evidence="2">2.3.2.27</ecNumber>
    </recommendedName>
</protein>
<evidence type="ECO:0000259" key="10">
    <source>
        <dbReference type="PROSITE" id="PS50089"/>
    </source>
</evidence>
<comment type="catalytic activity">
    <reaction evidence="1">
        <text>S-ubiquitinyl-[E2 ubiquitin-conjugating enzyme]-L-cysteine + [acceptor protein]-L-lysine = [E2 ubiquitin-conjugating enzyme]-L-cysteine + N(6)-ubiquitinyl-[acceptor protein]-L-lysine.</text>
        <dbReference type="EC" id="2.3.2.27"/>
    </reaction>
</comment>
<evidence type="ECO:0000313" key="11">
    <source>
        <dbReference type="EMBL" id="GAA0168112.1"/>
    </source>
</evidence>
<dbReference type="GO" id="GO:0016874">
    <property type="term" value="F:ligase activity"/>
    <property type="evidence" value="ECO:0007669"/>
    <property type="project" value="UniProtKB-KW"/>
</dbReference>
<dbReference type="InterPro" id="IPR001841">
    <property type="entry name" value="Znf_RING"/>
</dbReference>
<reference evidence="11 12" key="1">
    <citation type="submission" date="2024-01" db="EMBL/GenBank/DDBJ databases">
        <title>The complete chloroplast genome sequence of Lithospermum erythrorhizon: insights into the phylogenetic relationship among Boraginaceae species and the maternal lineages of purple gromwells.</title>
        <authorList>
            <person name="Okada T."/>
            <person name="Watanabe K."/>
        </authorList>
    </citation>
    <scope>NUCLEOTIDE SEQUENCE [LARGE SCALE GENOMIC DNA]</scope>
</reference>
<organism evidence="11 12">
    <name type="scientific">Lithospermum erythrorhizon</name>
    <name type="common">Purple gromwell</name>
    <name type="synonym">Lithospermum officinale var. erythrorhizon</name>
    <dbReference type="NCBI Taxonomy" id="34254"/>
    <lineage>
        <taxon>Eukaryota</taxon>
        <taxon>Viridiplantae</taxon>
        <taxon>Streptophyta</taxon>
        <taxon>Embryophyta</taxon>
        <taxon>Tracheophyta</taxon>
        <taxon>Spermatophyta</taxon>
        <taxon>Magnoliopsida</taxon>
        <taxon>eudicotyledons</taxon>
        <taxon>Gunneridae</taxon>
        <taxon>Pentapetalae</taxon>
        <taxon>asterids</taxon>
        <taxon>lamiids</taxon>
        <taxon>Boraginales</taxon>
        <taxon>Boraginaceae</taxon>
        <taxon>Boraginoideae</taxon>
        <taxon>Lithospermeae</taxon>
        <taxon>Lithospermum</taxon>
    </lineage>
</organism>
<evidence type="ECO:0000256" key="5">
    <source>
        <dbReference type="ARBA" id="ARBA00022771"/>
    </source>
</evidence>
<keyword evidence="12" id="KW-1185">Reference proteome</keyword>
<gene>
    <name evidence="11" type="ORF">LIER_22906</name>
</gene>
<evidence type="ECO:0000256" key="2">
    <source>
        <dbReference type="ARBA" id="ARBA00012483"/>
    </source>
</evidence>
<evidence type="ECO:0000256" key="6">
    <source>
        <dbReference type="ARBA" id="ARBA00022786"/>
    </source>
</evidence>
<feature type="compositionally biased region" description="Basic and acidic residues" evidence="9">
    <location>
        <begin position="221"/>
        <end position="234"/>
    </location>
</feature>
<keyword evidence="5 8" id="KW-0863">Zinc-finger</keyword>
<feature type="region of interest" description="Disordered" evidence="9">
    <location>
        <begin position="66"/>
        <end position="121"/>
    </location>
</feature>
<keyword evidence="11" id="KW-0436">Ligase</keyword>
<dbReference type="GO" id="GO:0008270">
    <property type="term" value="F:zinc ion binding"/>
    <property type="evidence" value="ECO:0007669"/>
    <property type="project" value="UniProtKB-KW"/>
</dbReference>
<dbReference type="AlphaFoldDB" id="A0AAV3QVG7"/>